<dbReference type="EMBL" id="JACKTY010000030">
    <property type="protein sequence ID" value="MCV7227685.1"/>
    <property type="molecule type" value="Genomic_DNA"/>
</dbReference>
<reference evidence="1 2" key="1">
    <citation type="journal article" date="2022" name="BMC Genomics">
        <title>Comparative genome analysis of mycobacteria focusing on tRNA and non-coding RNA.</title>
        <authorList>
            <person name="Behra P.R.K."/>
            <person name="Pettersson B.M.F."/>
            <person name="Ramesh M."/>
            <person name="Das S."/>
            <person name="Dasgupta S."/>
            <person name="Kirsebom L.A."/>
        </authorList>
    </citation>
    <scope>NUCLEOTIDE SEQUENCE [LARGE SCALE GENOMIC DNA]</scope>
    <source>
        <strain evidence="1 2">DSM 44078</strain>
    </source>
</reference>
<protein>
    <recommendedName>
        <fullName evidence="3">Thiaminase-2/PQQC domain-containing protein</fullName>
    </recommendedName>
</protein>
<name>A0ABT3CDX7_9MYCO</name>
<dbReference type="RefSeq" id="WP_264068681.1">
    <property type="nucleotide sequence ID" value="NZ_JACKTY010000030.1"/>
</dbReference>
<dbReference type="Proteomes" id="UP001526201">
    <property type="component" value="Unassembled WGS sequence"/>
</dbReference>
<keyword evidence="2" id="KW-1185">Reference proteome</keyword>
<dbReference type="SUPFAM" id="SSF48613">
    <property type="entry name" value="Heme oxygenase-like"/>
    <property type="match status" value="2"/>
</dbReference>
<accession>A0ABT3CDX7</accession>
<dbReference type="Gene3D" id="1.20.910.10">
    <property type="entry name" value="Heme oxygenase-like"/>
    <property type="match status" value="2"/>
</dbReference>
<sequence>MTTTHSQRIVKPRSQLHRTVPFIAHSASSKTPIVLIDQYEVPGVNIPTSVWGKMARAIDLRELAATIDPDTLTVLASEQFAAASEFVYGHPIWAEIRAGASAPLHAYLLETRHYLAAASARMSPALARGIGLCPLTLLLSKHLLEEWDHAKYYAAALEQLGCQRDLIARARPLPTTLEWIHATRHIGYCDPLSAALCSGFMEFSSTELDTVLSWHDMLVNTGLLSQDANDAIRGHVDIDVHFGHAQNWQNAINVAGTLPAAAAARALNAVATIAESIYRWLSSLIDGAGASIVAGMQLLETAEVADNLLPNNALHDSDLEVRIYDCLPVWPAPLLKTATWGDSEFSTAADIVCGLNYAFGNELTSLRNSELATVIDEYAARIAPPPTTMMGTTNELDGFVTGWLRAIDGHDLWDAMTDAAAEPELIAGYVLENYHYLASAAGHVGAAIASTTCPKIRAQLIEHLDDELTHCDMLGRALARHAGIQEPASMRPLPTTVAFVGFLQNIAHQDWTAYVLVSTFLQRSLSETRQNNRGEDFYRTIDTANPNNGALLTALRDHDAIDQVLGHDAKPTLRLEETLKSAPISTCSRTHAAVAASLAWSFLDGIERHYSSGTGALRQRMSWRA</sequence>
<evidence type="ECO:0008006" key="3">
    <source>
        <dbReference type="Google" id="ProtNLM"/>
    </source>
</evidence>
<comment type="caution">
    <text evidence="1">The sequence shown here is derived from an EMBL/GenBank/DDBJ whole genome shotgun (WGS) entry which is preliminary data.</text>
</comment>
<dbReference type="InterPro" id="IPR016084">
    <property type="entry name" value="Haem_Oase-like_multi-hlx"/>
</dbReference>
<organism evidence="1 2">
    <name type="scientific">Mycolicibacterium komossense</name>
    <dbReference type="NCBI Taxonomy" id="1779"/>
    <lineage>
        <taxon>Bacteria</taxon>
        <taxon>Bacillati</taxon>
        <taxon>Actinomycetota</taxon>
        <taxon>Actinomycetes</taxon>
        <taxon>Mycobacteriales</taxon>
        <taxon>Mycobacteriaceae</taxon>
        <taxon>Mycolicibacterium</taxon>
    </lineage>
</organism>
<gene>
    <name evidence="1" type="ORF">H7J73_16795</name>
</gene>
<proteinExistence type="predicted"/>
<evidence type="ECO:0000313" key="2">
    <source>
        <dbReference type="Proteomes" id="UP001526201"/>
    </source>
</evidence>
<evidence type="ECO:0000313" key="1">
    <source>
        <dbReference type="EMBL" id="MCV7227685.1"/>
    </source>
</evidence>